<name>A0A1Y2L4T1_9PROT</name>
<dbReference type="Gene3D" id="3.40.1620.10">
    <property type="entry name" value="YefM-like domain"/>
    <property type="match status" value="1"/>
</dbReference>
<dbReference type="STRING" id="1293891.TMES_01970"/>
<evidence type="ECO:0000256" key="1">
    <source>
        <dbReference type="ARBA" id="ARBA00009981"/>
    </source>
</evidence>
<gene>
    <name evidence="3" type="ORF">TMES_01970</name>
</gene>
<keyword evidence="4" id="KW-1185">Reference proteome</keyword>
<dbReference type="NCBIfam" id="TIGR01552">
    <property type="entry name" value="phd_fam"/>
    <property type="match status" value="1"/>
</dbReference>
<organism evidence="3 4">
    <name type="scientific">Thalassospira mesophila</name>
    <dbReference type="NCBI Taxonomy" id="1293891"/>
    <lineage>
        <taxon>Bacteria</taxon>
        <taxon>Pseudomonadati</taxon>
        <taxon>Pseudomonadota</taxon>
        <taxon>Alphaproteobacteria</taxon>
        <taxon>Rhodospirillales</taxon>
        <taxon>Thalassospiraceae</taxon>
        <taxon>Thalassospira</taxon>
    </lineage>
</organism>
<dbReference type="Pfam" id="PF02604">
    <property type="entry name" value="PhdYeFM_antitox"/>
    <property type="match status" value="1"/>
</dbReference>
<dbReference type="SUPFAM" id="SSF143120">
    <property type="entry name" value="YefM-like"/>
    <property type="match status" value="1"/>
</dbReference>
<evidence type="ECO:0000313" key="4">
    <source>
        <dbReference type="Proteomes" id="UP000193391"/>
    </source>
</evidence>
<proteinExistence type="inferred from homology"/>
<dbReference type="EMBL" id="JFKA01000001">
    <property type="protein sequence ID" value="OSQ40550.1"/>
    <property type="molecule type" value="Genomic_DNA"/>
</dbReference>
<protein>
    <recommendedName>
        <fullName evidence="2">Antitoxin</fullName>
    </recommendedName>
</protein>
<comment type="similarity">
    <text evidence="1 2">Belongs to the phD/YefM antitoxin family.</text>
</comment>
<accession>A0A1Y2L4T1</accession>
<dbReference type="OrthoDB" id="9800503at2"/>
<sequence length="75" mass="8244">MKLVKMHDAKSQLSALIRAAENGEDVVIARGNEPVARLVAIHKHQRMPGMLKGMLDIPAGVFDPLPDDELSAWEN</sequence>
<dbReference type="InterPro" id="IPR036165">
    <property type="entry name" value="YefM-like_sf"/>
</dbReference>
<dbReference type="InterPro" id="IPR006442">
    <property type="entry name" value="Antitoxin_Phd/YefM"/>
</dbReference>
<dbReference type="Proteomes" id="UP000193391">
    <property type="component" value="Unassembled WGS sequence"/>
</dbReference>
<evidence type="ECO:0000256" key="2">
    <source>
        <dbReference type="RuleBase" id="RU362080"/>
    </source>
</evidence>
<dbReference type="RefSeq" id="WP_085578911.1">
    <property type="nucleotide sequence ID" value="NZ_JFKA01000001.1"/>
</dbReference>
<dbReference type="AlphaFoldDB" id="A0A1Y2L4T1"/>
<comment type="function">
    <text evidence="2">Antitoxin component of a type II toxin-antitoxin (TA) system.</text>
</comment>
<comment type="caution">
    <text evidence="3">The sequence shown here is derived from an EMBL/GenBank/DDBJ whole genome shotgun (WGS) entry which is preliminary data.</text>
</comment>
<evidence type="ECO:0000313" key="3">
    <source>
        <dbReference type="EMBL" id="OSQ40550.1"/>
    </source>
</evidence>
<reference evidence="3 4" key="1">
    <citation type="submission" date="2014-03" db="EMBL/GenBank/DDBJ databases">
        <title>The draft genome sequence of Thalassospira mesophila JCM 18969.</title>
        <authorList>
            <person name="Lai Q."/>
            <person name="Shao Z."/>
        </authorList>
    </citation>
    <scope>NUCLEOTIDE SEQUENCE [LARGE SCALE GENOMIC DNA]</scope>
    <source>
        <strain evidence="3 4">JCM 18969</strain>
    </source>
</reference>